<evidence type="ECO:0000313" key="2">
    <source>
        <dbReference type="Proteomes" id="UP000199159"/>
    </source>
</evidence>
<gene>
    <name evidence="1" type="ORF">SAMN05216565_11826</name>
</gene>
<proteinExistence type="predicted"/>
<dbReference type="STRING" id="930152.SAMN05216565_11826"/>
<dbReference type="Proteomes" id="UP000199159">
    <property type="component" value="Unassembled WGS sequence"/>
</dbReference>
<protein>
    <submittedName>
        <fullName evidence="1">Fur-regulated basic protein B</fullName>
    </submittedName>
</protein>
<dbReference type="AlphaFoldDB" id="A0A1H0WX02"/>
<accession>A0A1H0WX02</accession>
<sequence length="37" mass="4579">MKKSHQSLSMLILRNKEELLRDKTRIEQIEKRIEDRI</sequence>
<organism evidence="1 2">
    <name type="scientific">Litchfieldia salsa</name>
    <dbReference type="NCBI Taxonomy" id="930152"/>
    <lineage>
        <taxon>Bacteria</taxon>
        <taxon>Bacillati</taxon>
        <taxon>Bacillota</taxon>
        <taxon>Bacilli</taxon>
        <taxon>Bacillales</taxon>
        <taxon>Bacillaceae</taxon>
        <taxon>Litchfieldia</taxon>
    </lineage>
</organism>
<name>A0A1H0WX02_9BACI</name>
<dbReference type="EMBL" id="FNJU01000018">
    <property type="protein sequence ID" value="SDP95278.1"/>
    <property type="molecule type" value="Genomic_DNA"/>
</dbReference>
<reference evidence="2" key="1">
    <citation type="submission" date="2016-10" db="EMBL/GenBank/DDBJ databases">
        <authorList>
            <person name="Varghese N."/>
            <person name="Submissions S."/>
        </authorList>
    </citation>
    <scope>NUCLEOTIDE SEQUENCE [LARGE SCALE GENOMIC DNA]</scope>
    <source>
        <strain evidence="2">IBRC-M10078</strain>
    </source>
</reference>
<dbReference type="Pfam" id="PF13040">
    <property type="entry name" value="Fur_reg_FbpB"/>
    <property type="match status" value="1"/>
</dbReference>
<keyword evidence="2" id="KW-1185">Reference proteome</keyword>
<evidence type="ECO:0000313" key="1">
    <source>
        <dbReference type="EMBL" id="SDP95278.1"/>
    </source>
</evidence>
<dbReference type="RefSeq" id="WP_139163135.1">
    <property type="nucleotide sequence ID" value="NZ_FNJU01000018.1"/>
</dbReference>
<dbReference type="InterPro" id="IPR025004">
    <property type="entry name" value="SenN/SenS"/>
</dbReference>